<reference evidence="2 3" key="1">
    <citation type="submission" date="2019-08" db="EMBL/GenBank/DDBJ databases">
        <title>Whole genome sequencing of chitin degrading bacteria Chitinophaga pinensis YS16.</title>
        <authorList>
            <person name="Singh R.P."/>
            <person name="Manchanda G."/>
            <person name="Maurya I.K."/>
            <person name="Joshi N.K."/>
            <person name="Srivastava A.K."/>
        </authorList>
    </citation>
    <scope>NUCLEOTIDE SEQUENCE [LARGE SCALE GENOMIC DNA]</scope>
    <source>
        <strain evidence="2 3">YS-16</strain>
    </source>
</reference>
<sequence length="96" mass="10781">MHPSYNITVQSLPLTANGKVDRKKLPDPDIAATTVYEAPRTATERELTVIWEELLQRSPIGIHDNFFALGGHSLKGIRLMVRVAKAFNRRASIRTI</sequence>
<dbReference type="GO" id="GO:0044550">
    <property type="term" value="P:secondary metabolite biosynthetic process"/>
    <property type="evidence" value="ECO:0007669"/>
    <property type="project" value="TreeGrafter"/>
</dbReference>
<dbReference type="Proteomes" id="UP000318815">
    <property type="component" value="Unassembled WGS sequence"/>
</dbReference>
<evidence type="ECO:0000259" key="1">
    <source>
        <dbReference type="PROSITE" id="PS50075"/>
    </source>
</evidence>
<organism evidence="2 3">
    <name type="scientific">Chitinophaga pinensis</name>
    <dbReference type="NCBI Taxonomy" id="79329"/>
    <lineage>
        <taxon>Bacteria</taxon>
        <taxon>Pseudomonadati</taxon>
        <taxon>Bacteroidota</taxon>
        <taxon>Chitinophagia</taxon>
        <taxon>Chitinophagales</taxon>
        <taxon>Chitinophagaceae</taxon>
        <taxon>Chitinophaga</taxon>
    </lineage>
</organism>
<keyword evidence="3" id="KW-1185">Reference proteome</keyword>
<dbReference type="GO" id="GO:0043041">
    <property type="term" value="P:amino acid activation for nonribosomal peptide biosynthetic process"/>
    <property type="evidence" value="ECO:0007669"/>
    <property type="project" value="TreeGrafter"/>
</dbReference>
<dbReference type="EMBL" id="VOHS01000074">
    <property type="protein sequence ID" value="TWV91497.1"/>
    <property type="molecule type" value="Genomic_DNA"/>
</dbReference>
<dbReference type="PROSITE" id="PS50075">
    <property type="entry name" value="CARRIER"/>
    <property type="match status" value="1"/>
</dbReference>
<dbReference type="Gene3D" id="1.10.1200.10">
    <property type="entry name" value="ACP-like"/>
    <property type="match status" value="1"/>
</dbReference>
<dbReference type="AlphaFoldDB" id="A0A5C6LNS1"/>
<protein>
    <recommendedName>
        <fullName evidence="1">Carrier domain-containing protein</fullName>
    </recommendedName>
</protein>
<dbReference type="GO" id="GO:0005829">
    <property type="term" value="C:cytosol"/>
    <property type="evidence" value="ECO:0007669"/>
    <property type="project" value="TreeGrafter"/>
</dbReference>
<dbReference type="SUPFAM" id="SSF56801">
    <property type="entry name" value="Acetyl-CoA synthetase-like"/>
    <property type="match status" value="1"/>
</dbReference>
<dbReference type="GO" id="GO:0031177">
    <property type="term" value="F:phosphopantetheine binding"/>
    <property type="evidence" value="ECO:0007669"/>
    <property type="project" value="TreeGrafter"/>
</dbReference>
<dbReference type="Pfam" id="PF00550">
    <property type="entry name" value="PP-binding"/>
    <property type="match status" value="1"/>
</dbReference>
<proteinExistence type="predicted"/>
<dbReference type="OrthoDB" id="1374991at2"/>
<name>A0A5C6LNS1_9BACT</name>
<dbReference type="PANTHER" id="PTHR45527">
    <property type="entry name" value="NONRIBOSOMAL PEPTIDE SYNTHETASE"/>
    <property type="match status" value="1"/>
</dbReference>
<dbReference type="InterPro" id="IPR009081">
    <property type="entry name" value="PP-bd_ACP"/>
</dbReference>
<accession>A0A5C6LNS1</accession>
<gene>
    <name evidence="2" type="ORF">FEF09_28850</name>
</gene>
<dbReference type="PANTHER" id="PTHR45527:SF1">
    <property type="entry name" value="FATTY ACID SYNTHASE"/>
    <property type="match status" value="1"/>
</dbReference>
<evidence type="ECO:0000313" key="3">
    <source>
        <dbReference type="Proteomes" id="UP000318815"/>
    </source>
</evidence>
<dbReference type="SUPFAM" id="SSF47336">
    <property type="entry name" value="ACP-like"/>
    <property type="match status" value="1"/>
</dbReference>
<dbReference type="InterPro" id="IPR036736">
    <property type="entry name" value="ACP-like_sf"/>
</dbReference>
<evidence type="ECO:0000313" key="2">
    <source>
        <dbReference type="EMBL" id="TWV91497.1"/>
    </source>
</evidence>
<feature type="domain" description="Carrier" evidence="1">
    <location>
        <begin position="38"/>
        <end position="96"/>
    </location>
</feature>
<dbReference type="InterPro" id="IPR045851">
    <property type="entry name" value="AMP-bd_C_sf"/>
</dbReference>
<comment type="caution">
    <text evidence="2">The sequence shown here is derived from an EMBL/GenBank/DDBJ whole genome shotgun (WGS) entry which is preliminary data.</text>
</comment>
<dbReference type="Gene3D" id="3.30.300.30">
    <property type="match status" value="1"/>
</dbReference>